<keyword evidence="2" id="KW-1185">Reference proteome</keyword>
<protein>
    <recommendedName>
        <fullName evidence="3">MftR C-terminal domain-containing protein</fullName>
    </recommendedName>
</protein>
<dbReference type="EMBL" id="VSRL01000029">
    <property type="protein sequence ID" value="NKE57299.1"/>
    <property type="molecule type" value="Genomic_DNA"/>
</dbReference>
<evidence type="ECO:0008006" key="3">
    <source>
        <dbReference type="Google" id="ProtNLM"/>
    </source>
</evidence>
<proteinExistence type="predicted"/>
<name>A0ABX1FEB1_9PSEU</name>
<evidence type="ECO:0000313" key="2">
    <source>
        <dbReference type="Proteomes" id="UP001515943"/>
    </source>
</evidence>
<organism evidence="1 2">
    <name type="scientific">Lentzea indica</name>
    <dbReference type="NCBI Taxonomy" id="2604800"/>
    <lineage>
        <taxon>Bacteria</taxon>
        <taxon>Bacillati</taxon>
        <taxon>Actinomycetota</taxon>
        <taxon>Actinomycetes</taxon>
        <taxon>Pseudonocardiales</taxon>
        <taxon>Pseudonocardiaceae</taxon>
        <taxon>Lentzea</taxon>
    </lineage>
</organism>
<dbReference type="Proteomes" id="UP001515943">
    <property type="component" value="Unassembled WGS sequence"/>
</dbReference>
<evidence type="ECO:0000313" key="1">
    <source>
        <dbReference type="EMBL" id="NKE57299.1"/>
    </source>
</evidence>
<sequence>MADLAGRRPVAAPRTVAIGAGIALAAVIDQARGRGWTPVDVRERIRRIADAAATSLLIDVIAADTAKHSPSTVDEWWTVQVRELAAEI</sequence>
<accession>A0ABX1FEB1</accession>
<dbReference type="RefSeq" id="WP_167972862.1">
    <property type="nucleotide sequence ID" value="NZ_VSRL01000029.1"/>
</dbReference>
<reference evidence="1 2" key="1">
    <citation type="submission" date="2019-08" db="EMBL/GenBank/DDBJ databases">
        <title>Lentzea from Indian Himalayas.</title>
        <authorList>
            <person name="Mandal S."/>
            <person name="Mallick Gupta A."/>
            <person name="Maiti P.K."/>
            <person name="Sarkar J."/>
            <person name="Mandal S."/>
        </authorList>
    </citation>
    <scope>NUCLEOTIDE SEQUENCE [LARGE SCALE GENOMIC DNA]</scope>
    <source>
        <strain evidence="1 2">PSKA42</strain>
    </source>
</reference>
<comment type="caution">
    <text evidence="1">The sequence shown here is derived from an EMBL/GenBank/DDBJ whole genome shotgun (WGS) entry which is preliminary data.</text>
</comment>
<gene>
    <name evidence="1" type="ORF">FXN61_10830</name>
</gene>